<protein>
    <submittedName>
        <fullName evidence="2">Transposase</fullName>
    </submittedName>
</protein>
<keyword evidence="1" id="KW-1185">Reference proteome</keyword>
<organism evidence="1 2">
    <name type="scientific">Plectus sambesii</name>
    <dbReference type="NCBI Taxonomy" id="2011161"/>
    <lineage>
        <taxon>Eukaryota</taxon>
        <taxon>Metazoa</taxon>
        <taxon>Ecdysozoa</taxon>
        <taxon>Nematoda</taxon>
        <taxon>Chromadorea</taxon>
        <taxon>Plectida</taxon>
        <taxon>Plectina</taxon>
        <taxon>Plectoidea</taxon>
        <taxon>Plectidae</taxon>
        <taxon>Plectus</taxon>
    </lineage>
</organism>
<sequence length="143" mass="16917">MQKAPKLEPEHIQKRQDFASNNMGRNWNMVICSDEKKFNLDGPDGFNGYWRDLRKEPRYFSKRKFGGGSVMVWGAFLALGKLELCFVSTRMDGREYQQHLTHSLLPFLRRFRRLALVYQQDNARVHVSKNKRRNDPELVPMLD</sequence>
<evidence type="ECO:0000313" key="2">
    <source>
        <dbReference type="WBParaSite" id="PSAMB.scaffold3180size19346.g20631.t1"/>
    </source>
</evidence>
<reference evidence="2" key="1">
    <citation type="submission" date="2022-11" db="UniProtKB">
        <authorList>
            <consortium name="WormBaseParasite"/>
        </authorList>
    </citation>
    <scope>IDENTIFICATION</scope>
</reference>
<dbReference type="GO" id="GO:0003676">
    <property type="term" value="F:nucleic acid binding"/>
    <property type="evidence" value="ECO:0007669"/>
    <property type="project" value="InterPro"/>
</dbReference>
<proteinExistence type="predicted"/>
<dbReference type="Proteomes" id="UP000887566">
    <property type="component" value="Unplaced"/>
</dbReference>
<dbReference type="WBParaSite" id="PSAMB.scaffold3180size19346.g20631.t1">
    <property type="protein sequence ID" value="PSAMB.scaffold3180size19346.g20631.t1"/>
    <property type="gene ID" value="PSAMB.scaffold3180size19346.g20631"/>
</dbReference>
<name>A0A914W3W1_9BILA</name>
<accession>A0A914W3W1</accession>
<dbReference type="Gene3D" id="3.30.420.10">
    <property type="entry name" value="Ribonuclease H-like superfamily/Ribonuclease H"/>
    <property type="match status" value="1"/>
</dbReference>
<dbReference type="AlphaFoldDB" id="A0A914W3W1"/>
<evidence type="ECO:0000313" key="1">
    <source>
        <dbReference type="Proteomes" id="UP000887566"/>
    </source>
</evidence>
<dbReference type="InterPro" id="IPR036397">
    <property type="entry name" value="RNaseH_sf"/>
</dbReference>